<sequence length="76" mass="8724">MKSDKDQGDNLLLRLGRQLQAVRKERNLTQRDVYQQTGIHAARIERGKVNLSFTTLLTLCQTLGVKMWEVLKALDV</sequence>
<dbReference type="Gene3D" id="1.10.260.40">
    <property type="entry name" value="lambda repressor-like DNA-binding domains"/>
    <property type="match status" value="1"/>
</dbReference>
<evidence type="ECO:0000313" key="2">
    <source>
        <dbReference type="EMBL" id="CAA9247806.1"/>
    </source>
</evidence>
<reference evidence="2" key="1">
    <citation type="submission" date="2020-02" db="EMBL/GenBank/DDBJ databases">
        <authorList>
            <person name="Meier V. D."/>
        </authorList>
    </citation>
    <scope>NUCLEOTIDE SEQUENCE</scope>
    <source>
        <strain evidence="2">AVDCRST_MAG56</strain>
    </source>
</reference>
<evidence type="ECO:0000259" key="1">
    <source>
        <dbReference type="PROSITE" id="PS50943"/>
    </source>
</evidence>
<gene>
    <name evidence="2" type="ORF">AVDCRST_MAG56-1777</name>
</gene>
<dbReference type="Pfam" id="PF13443">
    <property type="entry name" value="HTH_26"/>
    <property type="match status" value="1"/>
</dbReference>
<dbReference type="InterPro" id="IPR010982">
    <property type="entry name" value="Lambda_DNA-bd_dom_sf"/>
</dbReference>
<dbReference type="SUPFAM" id="SSF47413">
    <property type="entry name" value="lambda repressor-like DNA-binding domains"/>
    <property type="match status" value="1"/>
</dbReference>
<organism evidence="2">
    <name type="scientific">uncultured Cytophagales bacterium</name>
    <dbReference type="NCBI Taxonomy" id="158755"/>
    <lineage>
        <taxon>Bacteria</taxon>
        <taxon>Pseudomonadati</taxon>
        <taxon>Bacteroidota</taxon>
        <taxon>Sphingobacteriia</taxon>
        <taxon>Sphingobacteriales</taxon>
        <taxon>environmental samples</taxon>
    </lineage>
</organism>
<accession>A0A6J4IBE3</accession>
<dbReference type="PROSITE" id="PS50943">
    <property type="entry name" value="HTH_CROC1"/>
    <property type="match status" value="1"/>
</dbReference>
<dbReference type="GO" id="GO:0003677">
    <property type="term" value="F:DNA binding"/>
    <property type="evidence" value="ECO:0007669"/>
    <property type="project" value="InterPro"/>
</dbReference>
<protein>
    <recommendedName>
        <fullName evidence="1">HTH cro/C1-type domain-containing protein</fullName>
    </recommendedName>
</protein>
<dbReference type="AlphaFoldDB" id="A0A6J4IBE3"/>
<dbReference type="CDD" id="cd00093">
    <property type="entry name" value="HTH_XRE"/>
    <property type="match status" value="1"/>
</dbReference>
<dbReference type="InterPro" id="IPR001387">
    <property type="entry name" value="Cro/C1-type_HTH"/>
</dbReference>
<dbReference type="EMBL" id="CADCTQ010000164">
    <property type="protein sequence ID" value="CAA9247806.1"/>
    <property type="molecule type" value="Genomic_DNA"/>
</dbReference>
<feature type="domain" description="HTH cro/C1-type" evidence="1">
    <location>
        <begin position="19"/>
        <end position="70"/>
    </location>
</feature>
<proteinExistence type="predicted"/>
<dbReference type="SMART" id="SM00530">
    <property type="entry name" value="HTH_XRE"/>
    <property type="match status" value="1"/>
</dbReference>
<name>A0A6J4IBE3_9SPHI</name>